<evidence type="ECO:0000313" key="2">
    <source>
        <dbReference type="EMBL" id="OHT05855.1"/>
    </source>
</evidence>
<dbReference type="VEuPathDB" id="TrichDB:TRFO_26282"/>
<proteinExistence type="predicted"/>
<dbReference type="Proteomes" id="UP000179807">
    <property type="component" value="Unassembled WGS sequence"/>
</dbReference>
<keyword evidence="1" id="KW-1133">Transmembrane helix</keyword>
<accession>A0A1J4K3A4</accession>
<comment type="caution">
    <text evidence="2">The sequence shown here is derived from an EMBL/GenBank/DDBJ whole genome shotgun (WGS) entry which is preliminary data.</text>
</comment>
<organism evidence="2 3">
    <name type="scientific">Tritrichomonas foetus</name>
    <dbReference type="NCBI Taxonomy" id="1144522"/>
    <lineage>
        <taxon>Eukaryota</taxon>
        <taxon>Metamonada</taxon>
        <taxon>Parabasalia</taxon>
        <taxon>Tritrichomonadida</taxon>
        <taxon>Tritrichomonadidae</taxon>
        <taxon>Tritrichomonas</taxon>
    </lineage>
</organism>
<dbReference type="RefSeq" id="XP_068358991.1">
    <property type="nucleotide sequence ID" value="XM_068504857.1"/>
</dbReference>
<name>A0A1J4K3A4_9EUKA</name>
<keyword evidence="1" id="KW-0812">Transmembrane</keyword>
<protein>
    <submittedName>
        <fullName evidence="2">Uncharacterized protein</fullName>
    </submittedName>
</protein>
<dbReference type="EMBL" id="MLAK01000744">
    <property type="protein sequence ID" value="OHT05855.1"/>
    <property type="molecule type" value="Genomic_DNA"/>
</dbReference>
<feature type="transmembrane region" description="Helical" evidence="1">
    <location>
        <begin position="248"/>
        <end position="269"/>
    </location>
</feature>
<evidence type="ECO:0000256" key="1">
    <source>
        <dbReference type="SAM" id="Phobius"/>
    </source>
</evidence>
<keyword evidence="3" id="KW-1185">Reference proteome</keyword>
<evidence type="ECO:0000313" key="3">
    <source>
        <dbReference type="Proteomes" id="UP000179807"/>
    </source>
</evidence>
<keyword evidence="1" id="KW-0472">Membrane</keyword>
<dbReference type="GeneID" id="94839561"/>
<gene>
    <name evidence="2" type="ORF">TRFO_26282</name>
</gene>
<sequence length="1995" mass="233882">MTWSAENIRRLIEFDSRWGYFFRNFPESMDIWSFCTTINIHLCSAKINQLTENLQIFVRMGERERISAQSLQFLNQFTSEILEKACYNLSNPNSIQIGIHNSNGDLQIIIDFFHHFVNYIEQKCCLPEINNSLSFTFFQTVIPTFIQYILVNSDNATFSLYMYKIGTLLHFTLLQKQTKLIQSINQLILMNSKFNPKFVQSNRLEIAINMNLYMSVFSFKPAIQPDSNNEIEREKNILFRPIKSHYDIFSHIFTIFYFSGVFIAIRKFLSDSKSEDCLDVCEFLNESSKFMSNNYKAHFSGELDKLLKNDNQINQDKNINKTIDETNRKLNEIFPIHSASLFVIKTLRNIAELSENHSNFFNKLYFQVISSLIKSKDEKLYQVSLEELSQINKMPVLTQSFVDNLNNCFVELIPHFNYDYNDTISTIDSIYGILDSKSKLPTPKSLLHQISNNFILINIFFDYVKDEIDNNLINEIFNENNFNETMGKVLMKLFKHEKYTSETNFLGIFECFLTKTKTFDSDLFILSSNINFKTDFTKAIFNILQKQPLGDFNALIICKIIGNLKQNFPENELKLLSERIVDQIDSEFIPIIFNEYKFLPIHDPFLFWELSSHSPLFYEILLREFESKKEFNDVFNDLLFYSKEITKGSFDCHLKLYEMTKDIKYFWKSVFIAYSLPNLSIKSQIKEFFINLLQKENSFSLFDELFLILDQNSIIYQNFDISPIQQFLSEINFTFQLINNKINLDKIDMTNFDHLALLLISGFSFDSSEKHRIIHDLIFSESIFASTIASSFVTNEIETKEQFLKLLLKNIQIGNNKICYNLLNLNLFQIHISEEFIYKSNPQIIIKIFENVPTSSELFDFLPFLSKCETFEQYQTSFLCLVKKEPVTNPEFAPFLWSTFCSDAFPPILRNEVTIPFVFNLITENSTNQKAFLDYLSTLPSFEFSPQHPTISNTMMNIYSNLSSFLLSDTNSSTKNKRFFNAINSLNFSALKEIQTSQKYKNFEDIFDFLPSSFLNNFEIEILSLDHGNITQFSLFINFEKSVSYSIQKFLFMKTIFKFPKHLIIYFNSYDNSNEFIIDDILDLSSFSTTDNLIYQFNSVFTTNDCTYLKSSNGYYCYQPNSQSSFCKIISNPIKFVVYSLVDDESENTILLHSWKNTENRIYYDIASETMKILNNPRIDWIPFLENQVLYPSVIKLLTIHRIKPLFQSVISIPTFSVYLFTEGLLALFNSDFSSVFLNEIIQLARIFPDETVLILILIHDILPENPSLTFNFINYLDFSLDNLLLFFNSLKDMNKKDLYDSDSFGKLFQNLLNKIESKDILHNLIENDSNLILSLLKISDSRFIDLIPMDKVDLSLFESAITISQDEFILNLLIKYPNWEFLKMSSIRLRNFELYQNMILDKLNNDKEFTLSLDFLSNLLRSSDDKFRNQILEIMEKHFPPESTTNYELSKIFIDLLIPDNINMYQCLSKTIDKYRKSFGKSAKITSLYANFIFSHQPSAIPYFENIITFTLSLPTLSPSQIVELMKNNFPLKSTFSTGDYETLYEFLFKLLLSHPIRKINSYIPILETLKKCYLALSNKKYFNELFGGFIRSDMSPSDVVFLFPDIFNFPSAVADNIDKICELNCVKNSMLFSLLIFMVIQLTVRYMDKEVYVSKTDDMNSILLQIISRTNKMLQEYPLSVNWQPFEINNVNFNEIISYIANPFEYDPILNMCEATRIIRRTTSSELLSEILILYKNTAFLLPQILRIMIHTFASEKFNFYSSSEKIEDKIAYSKFICEIFRECFGDRQIVHYQNSQWNSIVFLFFFNKLTALLNSDQIYYQTAKPYLQMITEILTFPNVAYNNQITINCVKGTLIEKMNQFNFELLKLIVNISFSSCKNENNQTNSECKSYAGELDELKQFITIVICNSKYPNQNVPAFINITNLCHLFDSLKAQDSFFSQKIELFEVILRNLPQNMVQQFIEERFDYIDQLNEESLIEESFFNYILENFAC</sequence>
<reference evidence="2" key="1">
    <citation type="submission" date="2016-10" db="EMBL/GenBank/DDBJ databases">
        <authorList>
            <person name="Benchimol M."/>
            <person name="Almeida L.G."/>
            <person name="Vasconcelos A.T."/>
            <person name="Perreira-Neves A."/>
            <person name="Rosa I.A."/>
            <person name="Tasca T."/>
            <person name="Bogo M.R."/>
            <person name="de Souza W."/>
        </authorList>
    </citation>
    <scope>NUCLEOTIDE SEQUENCE [LARGE SCALE GENOMIC DNA]</scope>
    <source>
        <strain evidence="2">K</strain>
    </source>
</reference>